<protein>
    <submittedName>
        <fullName evidence="2">Uncharacterized protein</fullName>
    </submittedName>
</protein>
<feature type="region of interest" description="Disordered" evidence="1">
    <location>
        <begin position="1"/>
        <end position="48"/>
    </location>
</feature>
<sequence length="179" mass="20035">MQRALARSLPCFPMTTRSSPTVRTGRRRHRPWRPRDDGLRFRTGGGQGRQRWMREQHCWWTGRKRRLLRACSAATVSPTPRALDHMAPASPAPRTRSTVAPCVVAAAASPCRRGSPRVVSHRRRSWPSQEPARRLAPPSLEATSRPWPPGACASPRTVSSSWTEEGFSVVVGGREGRRQ</sequence>
<dbReference type="EMBL" id="GBRH01209340">
    <property type="protein sequence ID" value="JAD88555.1"/>
    <property type="molecule type" value="Transcribed_RNA"/>
</dbReference>
<proteinExistence type="predicted"/>
<evidence type="ECO:0000313" key="2">
    <source>
        <dbReference type="EMBL" id="JAD88555.1"/>
    </source>
</evidence>
<feature type="region of interest" description="Disordered" evidence="1">
    <location>
        <begin position="111"/>
        <end position="179"/>
    </location>
</feature>
<accession>A0A0A9DSB4</accession>
<reference evidence="2" key="2">
    <citation type="journal article" date="2015" name="Data Brief">
        <title>Shoot transcriptome of the giant reed, Arundo donax.</title>
        <authorList>
            <person name="Barrero R.A."/>
            <person name="Guerrero F.D."/>
            <person name="Moolhuijzen P."/>
            <person name="Goolsby J.A."/>
            <person name="Tidwell J."/>
            <person name="Bellgard S.E."/>
            <person name="Bellgard M.I."/>
        </authorList>
    </citation>
    <scope>NUCLEOTIDE SEQUENCE</scope>
    <source>
        <tissue evidence="2">Shoot tissue taken approximately 20 cm above the soil surface</tissue>
    </source>
</reference>
<reference evidence="2" key="1">
    <citation type="submission" date="2014-09" db="EMBL/GenBank/DDBJ databases">
        <authorList>
            <person name="Magalhaes I.L.F."/>
            <person name="Oliveira U."/>
            <person name="Santos F.R."/>
            <person name="Vidigal T.H.D.A."/>
            <person name="Brescovit A.D."/>
            <person name="Santos A.J."/>
        </authorList>
    </citation>
    <scope>NUCLEOTIDE SEQUENCE</scope>
    <source>
        <tissue evidence="2">Shoot tissue taken approximately 20 cm above the soil surface</tissue>
    </source>
</reference>
<dbReference type="AlphaFoldDB" id="A0A0A9DSB4"/>
<evidence type="ECO:0000256" key="1">
    <source>
        <dbReference type="SAM" id="MobiDB-lite"/>
    </source>
</evidence>
<organism evidence="2">
    <name type="scientific">Arundo donax</name>
    <name type="common">Giant reed</name>
    <name type="synonym">Donax arundinaceus</name>
    <dbReference type="NCBI Taxonomy" id="35708"/>
    <lineage>
        <taxon>Eukaryota</taxon>
        <taxon>Viridiplantae</taxon>
        <taxon>Streptophyta</taxon>
        <taxon>Embryophyta</taxon>
        <taxon>Tracheophyta</taxon>
        <taxon>Spermatophyta</taxon>
        <taxon>Magnoliopsida</taxon>
        <taxon>Liliopsida</taxon>
        <taxon>Poales</taxon>
        <taxon>Poaceae</taxon>
        <taxon>PACMAD clade</taxon>
        <taxon>Arundinoideae</taxon>
        <taxon>Arundineae</taxon>
        <taxon>Arundo</taxon>
    </lineage>
</organism>
<name>A0A0A9DSB4_ARUDO</name>